<evidence type="ECO:0000256" key="1">
    <source>
        <dbReference type="SAM" id="MobiDB-lite"/>
    </source>
</evidence>
<dbReference type="InterPro" id="IPR007138">
    <property type="entry name" value="ABM_dom"/>
</dbReference>
<evidence type="ECO:0000313" key="3">
    <source>
        <dbReference type="EMBL" id="XCN80307.1"/>
    </source>
</evidence>
<evidence type="ECO:0000259" key="2">
    <source>
        <dbReference type="PROSITE" id="PS51725"/>
    </source>
</evidence>
<gene>
    <name evidence="3" type="ORF">N027_12700</name>
</gene>
<protein>
    <submittedName>
        <fullName evidence="3">Quinol monooxygenase</fullName>
        <ecNumber evidence="3">1.-.-.-</ecNumber>
    </submittedName>
</protein>
<dbReference type="Pfam" id="PF03992">
    <property type="entry name" value="ABM"/>
    <property type="match status" value="1"/>
</dbReference>
<sequence length="125" mass="14047">MSDKSHATESTFQADPGDKGRMPLIRIAQIQVDPDQLEQYRDASRHIVEESVAQEQGVLAFYALERRDLPGGFFVVEIYRDDQAYLSHLETESFRHYKAAVGGIVQSLELIDVDVVALATKPLNL</sequence>
<dbReference type="Gene3D" id="3.30.70.100">
    <property type="match status" value="1"/>
</dbReference>
<dbReference type="EMBL" id="CP159278">
    <property type="protein sequence ID" value="XCN80307.1"/>
    <property type="molecule type" value="Genomic_DNA"/>
</dbReference>
<reference evidence="3" key="1">
    <citation type="journal article" date="2014" name="Genome Announc.">
        <title>Draft Genome Sequences of a Phylogenetically Diverse Suite of Pseudomonas syringae Strains from Multiple Source Populations.</title>
        <authorList>
            <person name="Baltrus D.A."/>
            <person name="Yourstone S."/>
            <person name="Lind A."/>
            <person name="Guilbaud C."/>
            <person name="Sands D.C."/>
            <person name="Jones C.D."/>
            <person name="Morris C.E."/>
            <person name="Dangl J.L."/>
        </authorList>
    </citation>
    <scope>NUCLEOTIDE SEQUENCE</scope>
    <source>
        <strain evidence="3">USA007</strain>
    </source>
</reference>
<dbReference type="PANTHER" id="PTHR33336">
    <property type="entry name" value="QUINOL MONOOXYGENASE YGIN-RELATED"/>
    <property type="match status" value="1"/>
</dbReference>
<dbReference type="InterPro" id="IPR011008">
    <property type="entry name" value="Dimeric_a/b-barrel"/>
</dbReference>
<dbReference type="PROSITE" id="PS51725">
    <property type="entry name" value="ABM"/>
    <property type="match status" value="1"/>
</dbReference>
<organism evidence="3">
    <name type="scientific">Pseudomonas syringae USA007</name>
    <dbReference type="NCBI Taxonomy" id="1357288"/>
    <lineage>
        <taxon>Bacteria</taxon>
        <taxon>Pseudomonadati</taxon>
        <taxon>Pseudomonadota</taxon>
        <taxon>Gammaproteobacteria</taxon>
        <taxon>Pseudomonadales</taxon>
        <taxon>Pseudomonadaceae</taxon>
        <taxon>Pseudomonas</taxon>
        <taxon>Pseudomonas syringae</taxon>
    </lineage>
</organism>
<dbReference type="GO" id="GO:0004497">
    <property type="term" value="F:monooxygenase activity"/>
    <property type="evidence" value="ECO:0007669"/>
    <property type="project" value="UniProtKB-KW"/>
</dbReference>
<accession>A0AAU8MGD7</accession>
<dbReference type="EC" id="1.-.-.-" evidence="3"/>
<name>A0AAU8MGD7_PSESX</name>
<dbReference type="AlphaFoldDB" id="A0AAU8MGD7"/>
<feature type="region of interest" description="Disordered" evidence="1">
    <location>
        <begin position="1"/>
        <end position="21"/>
    </location>
</feature>
<proteinExistence type="predicted"/>
<dbReference type="InterPro" id="IPR050744">
    <property type="entry name" value="AI-2_Isomerase_LsrG"/>
</dbReference>
<reference evidence="3" key="2">
    <citation type="submission" date="2024-07" db="EMBL/GenBank/DDBJ databases">
        <title>A complete genome sequence for Pseudomonas syringae USA007.</title>
        <authorList>
            <person name="Baltrus D.A."/>
        </authorList>
    </citation>
    <scope>NUCLEOTIDE SEQUENCE</scope>
    <source>
        <strain evidence="3">USA007</strain>
    </source>
</reference>
<feature type="domain" description="ABM" evidence="2">
    <location>
        <begin position="24"/>
        <end position="117"/>
    </location>
</feature>
<dbReference type="SUPFAM" id="SSF54909">
    <property type="entry name" value="Dimeric alpha+beta barrel"/>
    <property type="match status" value="1"/>
</dbReference>
<dbReference type="RefSeq" id="WP_080270263.1">
    <property type="nucleotide sequence ID" value="NZ_CP159278.1"/>
</dbReference>
<keyword evidence="3" id="KW-0503">Monooxygenase</keyword>
<keyword evidence="3" id="KW-0560">Oxidoreductase</keyword>
<dbReference type="PANTHER" id="PTHR33336:SF3">
    <property type="entry name" value="ABM DOMAIN-CONTAINING PROTEIN"/>
    <property type="match status" value="1"/>
</dbReference>